<comment type="similarity">
    <text evidence="1">Belongs to the ABI family.</text>
</comment>
<evidence type="ECO:0000313" key="3">
    <source>
        <dbReference type="EMBL" id="CAK9155176.1"/>
    </source>
</evidence>
<comment type="function">
    <text evidence="2">Involved in regulation of actin and microtubule organization. Part of a WAVE complex that activates the Arp2/3 complex.</text>
</comment>
<reference evidence="3 4" key="1">
    <citation type="submission" date="2024-02" db="EMBL/GenBank/DDBJ databases">
        <authorList>
            <person name="Vignale AGUSTIN F."/>
            <person name="Sosa J E."/>
            <person name="Modenutti C."/>
        </authorList>
    </citation>
    <scope>NUCLEOTIDE SEQUENCE [LARGE SCALE GENOMIC DNA]</scope>
</reference>
<dbReference type="InterPro" id="IPR028457">
    <property type="entry name" value="ABI"/>
</dbReference>
<name>A0ABC8SD98_9AQUA</name>
<protein>
    <recommendedName>
        <fullName evidence="5">Protein ABIL5</fullName>
    </recommendedName>
</protein>
<proteinExistence type="inferred from homology"/>
<dbReference type="Proteomes" id="UP001642360">
    <property type="component" value="Unassembled WGS sequence"/>
</dbReference>
<dbReference type="PANTHER" id="PTHR10460:SF11">
    <property type="entry name" value="PROTEIN ABIL5-RELATED"/>
    <property type="match status" value="1"/>
</dbReference>
<organism evidence="3 4">
    <name type="scientific">Ilex paraguariensis</name>
    <name type="common">yerba mate</name>
    <dbReference type="NCBI Taxonomy" id="185542"/>
    <lineage>
        <taxon>Eukaryota</taxon>
        <taxon>Viridiplantae</taxon>
        <taxon>Streptophyta</taxon>
        <taxon>Embryophyta</taxon>
        <taxon>Tracheophyta</taxon>
        <taxon>Spermatophyta</taxon>
        <taxon>Magnoliopsida</taxon>
        <taxon>eudicotyledons</taxon>
        <taxon>Gunneridae</taxon>
        <taxon>Pentapetalae</taxon>
        <taxon>asterids</taxon>
        <taxon>campanulids</taxon>
        <taxon>Aquifoliales</taxon>
        <taxon>Aquifoliaceae</taxon>
        <taxon>Ilex</taxon>
    </lineage>
</organism>
<evidence type="ECO:0000313" key="4">
    <source>
        <dbReference type="Proteomes" id="UP001642360"/>
    </source>
</evidence>
<dbReference type="EMBL" id="CAUOFW020002647">
    <property type="protein sequence ID" value="CAK9155176.1"/>
    <property type="molecule type" value="Genomic_DNA"/>
</dbReference>
<evidence type="ECO:0000256" key="2">
    <source>
        <dbReference type="ARBA" id="ARBA00025223"/>
    </source>
</evidence>
<evidence type="ECO:0000256" key="1">
    <source>
        <dbReference type="ARBA" id="ARBA00010020"/>
    </source>
</evidence>
<dbReference type="PANTHER" id="PTHR10460">
    <property type="entry name" value="ABL INTERACTOR FAMILY MEMBER"/>
    <property type="match status" value="1"/>
</dbReference>
<sequence length="255" mass="29416">MQDSKSIVHEYPQAVSDSEKRFDNSLQELRDLRSQLYYAADYCEEAFLTAKKKRIVLENTKEYLCRAVVTVVDHLGCVSANLDYRLSESNQVSETELRIDCLKQRLTTCQEFFEKLALTKVCCKPDFPRYHPRYISTLIPDLQRSAEVYRESGISAADKDTSKHVIETEEEVPIFLYRNNCVPSLVVTSRRDSDAEKKDSCSAPVLLPVCGGPSILPRAQSFHFQEKRKLKRNMLNWKLVQSNDIISLIRRGKRI</sequence>
<keyword evidence="4" id="KW-1185">Reference proteome</keyword>
<dbReference type="AlphaFoldDB" id="A0ABC8SD98"/>
<gene>
    <name evidence="3" type="ORF">ILEXP_LOCUS23567</name>
</gene>
<dbReference type="Gene3D" id="6.10.140.1620">
    <property type="match status" value="1"/>
</dbReference>
<evidence type="ECO:0008006" key="5">
    <source>
        <dbReference type="Google" id="ProtNLM"/>
    </source>
</evidence>
<comment type="caution">
    <text evidence="3">The sequence shown here is derived from an EMBL/GenBank/DDBJ whole genome shotgun (WGS) entry which is preliminary data.</text>
</comment>
<accession>A0ABC8SD98</accession>